<keyword evidence="5 6" id="KW-0472">Membrane</keyword>
<comment type="subcellular location">
    <subcellularLocation>
        <location evidence="1">Membrane</location>
        <topology evidence="1">Multi-pass membrane protein</topology>
    </subcellularLocation>
</comment>
<evidence type="ECO:0000256" key="3">
    <source>
        <dbReference type="ARBA" id="ARBA00022692"/>
    </source>
</evidence>
<dbReference type="OrthoDB" id="9812049at2"/>
<dbReference type="PANTHER" id="PTHR38459:SF1">
    <property type="entry name" value="PROPHAGE BACTOPRENOL-LINKED GLUCOSE TRANSLOCASE HOMOLOG"/>
    <property type="match status" value="1"/>
</dbReference>
<dbReference type="EMBL" id="RBVX01000002">
    <property type="protein sequence ID" value="RSL34942.1"/>
    <property type="molecule type" value="Genomic_DNA"/>
</dbReference>
<evidence type="ECO:0000256" key="1">
    <source>
        <dbReference type="ARBA" id="ARBA00004141"/>
    </source>
</evidence>
<feature type="transmembrane region" description="Helical" evidence="6">
    <location>
        <begin position="44"/>
        <end position="70"/>
    </location>
</feature>
<evidence type="ECO:0000259" key="7">
    <source>
        <dbReference type="Pfam" id="PF04138"/>
    </source>
</evidence>
<protein>
    <submittedName>
        <fullName evidence="8">GtrA family protein</fullName>
    </submittedName>
</protein>
<evidence type="ECO:0000256" key="2">
    <source>
        <dbReference type="ARBA" id="ARBA00009399"/>
    </source>
</evidence>
<organism evidence="8 9">
    <name type="scientific">Salibacterium salarium</name>
    <dbReference type="NCBI Taxonomy" id="284579"/>
    <lineage>
        <taxon>Bacteria</taxon>
        <taxon>Bacillati</taxon>
        <taxon>Bacillota</taxon>
        <taxon>Bacilli</taxon>
        <taxon>Bacillales</taxon>
        <taxon>Bacillaceae</taxon>
    </lineage>
</organism>
<feature type="transmembrane region" description="Helical" evidence="6">
    <location>
        <begin position="122"/>
        <end position="141"/>
    </location>
</feature>
<dbReference type="PANTHER" id="PTHR38459">
    <property type="entry name" value="PROPHAGE BACTOPRENOL-LINKED GLUCOSE TRANSLOCASE HOMOLOG"/>
    <property type="match status" value="1"/>
</dbReference>
<evidence type="ECO:0000313" key="9">
    <source>
        <dbReference type="Proteomes" id="UP000275076"/>
    </source>
</evidence>
<dbReference type="Proteomes" id="UP000275076">
    <property type="component" value="Unassembled WGS sequence"/>
</dbReference>
<evidence type="ECO:0000313" key="8">
    <source>
        <dbReference type="EMBL" id="RSL34942.1"/>
    </source>
</evidence>
<proteinExistence type="inferred from homology"/>
<name>A0A428N969_9BACI</name>
<evidence type="ECO:0000256" key="5">
    <source>
        <dbReference type="ARBA" id="ARBA00023136"/>
    </source>
</evidence>
<dbReference type="GO" id="GO:0000271">
    <property type="term" value="P:polysaccharide biosynthetic process"/>
    <property type="evidence" value="ECO:0007669"/>
    <property type="project" value="InterPro"/>
</dbReference>
<dbReference type="AlphaFoldDB" id="A0A428N969"/>
<gene>
    <name evidence="8" type="ORF">D7Z54_03700</name>
</gene>
<dbReference type="Pfam" id="PF04138">
    <property type="entry name" value="GtrA_DPMS_TM"/>
    <property type="match status" value="1"/>
</dbReference>
<dbReference type="InterPro" id="IPR051401">
    <property type="entry name" value="GtrA_CellWall_Glycosyl"/>
</dbReference>
<comment type="caution">
    <text evidence="8">The sequence shown here is derived from an EMBL/GenBank/DDBJ whole genome shotgun (WGS) entry which is preliminary data.</text>
</comment>
<reference evidence="8 9" key="1">
    <citation type="submission" date="2018-10" db="EMBL/GenBank/DDBJ databases">
        <title>Draft genome sequence of Bacillus salarius IM0101, isolated from a hypersaline soil in Inner Mongolia, China.</title>
        <authorList>
            <person name="Yamprayoonswat W."/>
            <person name="Boonvisut S."/>
            <person name="Jumpathong W."/>
            <person name="Sittihan S."/>
            <person name="Ruangsuj P."/>
            <person name="Wanthongcharoen S."/>
            <person name="Thongpramul N."/>
            <person name="Pimmason S."/>
            <person name="Yu B."/>
            <person name="Yasawong M."/>
        </authorList>
    </citation>
    <scope>NUCLEOTIDE SEQUENCE [LARGE SCALE GENOMIC DNA]</scope>
    <source>
        <strain evidence="8 9">IM0101</strain>
    </source>
</reference>
<sequence>MAKKKMTRGPFQFMQFSVIGLANAGVDIGTLNLLLLLFPTDDRGILALFNTIAYSLAVANSYFWNVLITFRHSAEGSRRQRLTFILQGIVSLGVNNIVFLGANQLFQWFEIPRWLRHNIAKGVAMFLSFTASFFMIKFFVFKDSDQKFPRK</sequence>
<dbReference type="GO" id="GO:0005886">
    <property type="term" value="C:plasma membrane"/>
    <property type="evidence" value="ECO:0007669"/>
    <property type="project" value="TreeGrafter"/>
</dbReference>
<feature type="transmembrane region" description="Helical" evidence="6">
    <location>
        <begin position="82"/>
        <end position="102"/>
    </location>
</feature>
<keyword evidence="9" id="KW-1185">Reference proteome</keyword>
<evidence type="ECO:0000256" key="6">
    <source>
        <dbReference type="SAM" id="Phobius"/>
    </source>
</evidence>
<feature type="domain" description="GtrA/DPMS transmembrane" evidence="7">
    <location>
        <begin position="15"/>
        <end position="141"/>
    </location>
</feature>
<accession>A0A428N969</accession>
<comment type="similarity">
    <text evidence="2">Belongs to the GtrA family.</text>
</comment>
<feature type="transmembrane region" description="Helical" evidence="6">
    <location>
        <begin position="12"/>
        <end position="38"/>
    </location>
</feature>
<keyword evidence="4 6" id="KW-1133">Transmembrane helix</keyword>
<evidence type="ECO:0000256" key="4">
    <source>
        <dbReference type="ARBA" id="ARBA00022989"/>
    </source>
</evidence>
<dbReference type="RefSeq" id="WP_125554501.1">
    <property type="nucleotide sequence ID" value="NZ_RBVX01000002.1"/>
</dbReference>
<keyword evidence="3 6" id="KW-0812">Transmembrane</keyword>
<dbReference type="InterPro" id="IPR007267">
    <property type="entry name" value="GtrA_DPMS_TM"/>
</dbReference>